<accession>A0A3B6SQH4</accession>
<organism evidence="2">
    <name type="scientific">Triticum aestivum</name>
    <name type="common">Wheat</name>
    <dbReference type="NCBI Taxonomy" id="4565"/>
    <lineage>
        <taxon>Eukaryota</taxon>
        <taxon>Viridiplantae</taxon>
        <taxon>Streptophyta</taxon>
        <taxon>Embryophyta</taxon>
        <taxon>Tracheophyta</taxon>
        <taxon>Spermatophyta</taxon>
        <taxon>Magnoliopsida</taxon>
        <taxon>Liliopsida</taxon>
        <taxon>Poales</taxon>
        <taxon>Poaceae</taxon>
        <taxon>BOP clade</taxon>
        <taxon>Pooideae</taxon>
        <taxon>Triticodae</taxon>
        <taxon>Triticeae</taxon>
        <taxon>Triticinae</taxon>
        <taxon>Triticum</taxon>
    </lineage>
</organism>
<feature type="region of interest" description="Disordered" evidence="1">
    <location>
        <begin position="1"/>
        <end position="25"/>
    </location>
</feature>
<name>A0A3B6SQH4_WHEAT</name>
<dbReference type="Proteomes" id="UP000019116">
    <property type="component" value="Chromosome 7B"/>
</dbReference>
<evidence type="ECO:0000313" key="3">
    <source>
        <dbReference type="Proteomes" id="UP000019116"/>
    </source>
</evidence>
<keyword evidence="3" id="KW-1185">Reference proteome</keyword>
<evidence type="ECO:0000313" key="2">
    <source>
        <dbReference type="EnsemblPlants" id="TraesCS7B02G476300.1"/>
    </source>
</evidence>
<proteinExistence type="predicted"/>
<protein>
    <submittedName>
        <fullName evidence="2">Uncharacterized protein</fullName>
    </submittedName>
</protein>
<reference evidence="2" key="2">
    <citation type="submission" date="2018-10" db="UniProtKB">
        <authorList>
            <consortium name="EnsemblPlants"/>
        </authorList>
    </citation>
    <scope>IDENTIFICATION</scope>
</reference>
<dbReference type="Gramene" id="TraesCS7B02G476300.1">
    <property type="protein sequence ID" value="TraesCS7B02G476300.1"/>
    <property type="gene ID" value="TraesCS7B02G476300"/>
</dbReference>
<feature type="compositionally biased region" description="Low complexity" evidence="1">
    <location>
        <begin position="1"/>
        <end position="14"/>
    </location>
</feature>
<reference evidence="2" key="1">
    <citation type="submission" date="2018-08" db="EMBL/GenBank/DDBJ databases">
        <authorList>
            <person name="Rossello M."/>
        </authorList>
    </citation>
    <scope>NUCLEOTIDE SEQUENCE [LARGE SCALE GENOMIC DNA]</scope>
    <source>
        <strain evidence="2">cv. Chinese Spring</strain>
    </source>
</reference>
<dbReference type="AlphaFoldDB" id="A0A3B6SQH4"/>
<dbReference type="OMA" id="IPTHQGE"/>
<dbReference type="EnsemblPlants" id="TraesCS7B02G476300.1">
    <property type="protein sequence ID" value="TraesCS7B02G476300.1"/>
    <property type="gene ID" value="TraesCS7B02G476300"/>
</dbReference>
<dbReference type="Gramene" id="TraesCS7B03G1280400.1">
    <property type="protein sequence ID" value="TraesCS7B03G1280400.1.CDS"/>
    <property type="gene ID" value="TraesCS7B03G1280400"/>
</dbReference>
<sequence>MKGMAAAGGSSMGCRSGGCGRGQRLGKTRRLGDSKLRSFPFVLQVLRSVASLFFSLRRGEAAIDREKEQAVDECKQKGHIVLVMSGWRYCDLMSLEQSDPSKIGRATASTSDGNTPRFLWSCHTPITVEMGNGMGMGLQGCENGLEDRVSSDMCPQTVHPFDFWTHILMVLLQEVGDELVELIEMSLSLDNDMPKTPLPKFLLQLVDLQRVRLIPTHQGELPLLFFLGVGQELIAGTDDKNGEQDEYVNMMFLDVGLLL</sequence>
<evidence type="ECO:0000256" key="1">
    <source>
        <dbReference type="SAM" id="MobiDB-lite"/>
    </source>
</evidence>
<dbReference type="OrthoDB" id="10392472at2759"/>